<accession>A0A9W4XS78</accession>
<organism evidence="2 3">
    <name type="scientific">Periconia digitata</name>
    <dbReference type="NCBI Taxonomy" id="1303443"/>
    <lineage>
        <taxon>Eukaryota</taxon>
        <taxon>Fungi</taxon>
        <taxon>Dikarya</taxon>
        <taxon>Ascomycota</taxon>
        <taxon>Pezizomycotina</taxon>
        <taxon>Dothideomycetes</taxon>
        <taxon>Pleosporomycetidae</taxon>
        <taxon>Pleosporales</taxon>
        <taxon>Massarineae</taxon>
        <taxon>Periconiaceae</taxon>
        <taxon>Periconia</taxon>
    </lineage>
</organism>
<evidence type="ECO:0000256" key="1">
    <source>
        <dbReference type="SAM" id="MobiDB-lite"/>
    </source>
</evidence>
<name>A0A9W4XS78_9PLEO</name>
<evidence type="ECO:0000313" key="3">
    <source>
        <dbReference type="Proteomes" id="UP001152607"/>
    </source>
</evidence>
<dbReference type="OrthoDB" id="3747906at2759"/>
<feature type="region of interest" description="Disordered" evidence="1">
    <location>
        <begin position="1"/>
        <end position="73"/>
    </location>
</feature>
<feature type="compositionally biased region" description="Polar residues" evidence="1">
    <location>
        <begin position="31"/>
        <end position="40"/>
    </location>
</feature>
<gene>
    <name evidence="2" type="ORF">PDIGIT_LOCUS14858</name>
</gene>
<feature type="compositionally biased region" description="Polar residues" evidence="1">
    <location>
        <begin position="1"/>
        <end position="19"/>
    </location>
</feature>
<keyword evidence="3" id="KW-1185">Reference proteome</keyword>
<proteinExistence type="predicted"/>
<sequence>MAPKLRSSTVANIHTPNRDPSQSSPGSSSPNRNEFSQQENDIVEESQRSPKSKMQQLMEDMEGAQRKRRAANKQRVSKAYITVQTSTRVSITTLFDTHQKNADEVYEAHISRLKSLFEQKVEIEQTMKERLEAVRRDYLVQVDALKKVVEFRCKELR</sequence>
<comment type="caution">
    <text evidence="2">The sequence shown here is derived from an EMBL/GenBank/DDBJ whole genome shotgun (WGS) entry which is preliminary data.</text>
</comment>
<dbReference type="AlphaFoldDB" id="A0A9W4XS78"/>
<dbReference type="Proteomes" id="UP001152607">
    <property type="component" value="Unassembled WGS sequence"/>
</dbReference>
<evidence type="ECO:0000313" key="2">
    <source>
        <dbReference type="EMBL" id="CAI6341658.1"/>
    </source>
</evidence>
<feature type="compositionally biased region" description="Low complexity" evidence="1">
    <location>
        <begin position="20"/>
        <end position="30"/>
    </location>
</feature>
<reference evidence="2" key="1">
    <citation type="submission" date="2023-01" db="EMBL/GenBank/DDBJ databases">
        <authorList>
            <person name="Van Ghelder C."/>
            <person name="Rancurel C."/>
        </authorList>
    </citation>
    <scope>NUCLEOTIDE SEQUENCE</scope>
    <source>
        <strain evidence="2">CNCM I-4278</strain>
    </source>
</reference>
<dbReference type="EMBL" id="CAOQHR010000012">
    <property type="protein sequence ID" value="CAI6341658.1"/>
    <property type="molecule type" value="Genomic_DNA"/>
</dbReference>
<protein>
    <submittedName>
        <fullName evidence="2">Uncharacterized protein</fullName>
    </submittedName>
</protein>